<dbReference type="SUPFAM" id="SSF81822">
    <property type="entry name" value="RuBisCo LSMT C-terminal, substrate-binding domain"/>
    <property type="match status" value="1"/>
</dbReference>
<dbReference type="InterPro" id="IPR046341">
    <property type="entry name" value="SET_dom_sf"/>
</dbReference>
<comment type="caution">
    <text evidence="5">The sequence shown here is derived from an EMBL/GenBank/DDBJ whole genome shotgun (WGS) entry which is preliminary data.</text>
</comment>
<evidence type="ECO:0000313" key="6">
    <source>
        <dbReference type="Proteomes" id="UP000023152"/>
    </source>
</evidence>
<dbReference type="InterPro" id="IPR015353">
    <property type="entry name" value="Rubisco_LSMT_subst-bd"/>
</dbReference>
<keyword evidence="1" id="KW-0489">Methyltransferase</keyword>
<dbReference type="InterPro" id="IPR036464">
    <property type="entry name" value="Rubisco_LSMT_subst-bd_sf"/>
</dbReference>
<dbReference type="PANTHER" id="PTHR13271">
    <property type="entry name" value="UNCHARACTERIZED PUTATIVE METHYLTRANSFERASE"/>
    <property type="match status" value="1"/>
</dbReference>
<dbReference type="OMA" id="YNDICAH"/>
<dbReference type="GO" id="GO:0016279">
    <property type="term" value="F:protein-lysine N-methyltransferase activity"/>
    <property type="evidence" value="ECO:0007669"/>
    <property type="project" value="TreeGrafter"/>
</dbReference>
<dbReference type="InterPro" id="IPR001214">
    <property type="entry name" value="SET_dom"/>
</dbReference>
<dbReference type="SUPFAM" id="SSF82199">
    <property type="entry name" value="SET domain"/>
    <property type="match status" value="1"/>
</dbReference>
<evidence type="ECO:0000259" key="4">
    <source>
        <dbReference type="PROSITE" id="PS50280"/>
    </source>
</evidence>
<gene>
    <name evidence="5" type="ORF">RFI_09798</name>
</gene>
<dbReference type="AlphaFoldDB" id="X6NN19"/>
<name>X6NN19_RETFI</name>
<evidence type="ECO:0000313" key="5">
    <source>
        <dbReference type="EMBL" id="ETO27333.1"/>
    </source>
</evidence>
<keyword evidence="3" id="KW-0949">S-adenosyl-L-methionine</keyword>
<accession>X6NN19</accession>
<dbReference type="EMBL" id="ASPP01007324">
    <property type="protein sequence ID" value="ETO27333.1"/>
    <property type="molecule type" value="Genomic_DNA"/>
</dbReference>
<sequence length="328" mass="38009">MRKNKIKKKGVSLRSKHSYLAGYLCQEREKGKDSQWFPYIDILPTAFNTVPIFFDKEKLDMLTGSIALKKISDRIASLRDEYNDICAHVPEFKRIRHEDFVWGRLVVITRIFGLVVDNEKTDGLVPLADMLNHKRPRETKWTYDQKRRGFVVTALQTVQKDCEVFDSYGGKCNSRFFVNYGFSLEENEDNEAAITLEFPKNDPQFNLKANFLKLNPLDQKKVKECFSWLRVAHAQGNEYMTITAQNLQVHLPFISLGSYFLSDDIPPLSVRNELMVLTSLAVAAKKSLNGFKTTLEEDNKLLEDTEKFPKFSNMRNIVLMRRGEKEVM</sequence>
<dbReference type="Proteomes" id="UP000023152">
    <property type="component" value="Unassembled WGS sequence"/>
</dbReference>
<dbReference type="OrthoDB" id="341421at2759"/>
<keyword evidence="6" id="KW-1185">Reference proteome</keyword>
<reference evidence="5 6" key="1">
    <citation type="journal article" date="2013" name="Curr. Biol.">
        <title>The Genome of the Foraminiferan Reticulomyxa filosa.</title>
        <authorList>
            <person name="Glockner G."/>
            <person name="Hulsmann N."/>
            <person name="Schleicher M."/>
            <person name="Noegel A.A."/>
            <person name="Eichinger L."/>
            <person name="Gallinger C."/>
            <person name="Pawlowski J."/>
            <person name="Sierra R."/>
            <person name="Euteneuer U."/>
            <person name="Pillet L."/>
            <person name="Moustafa A."/>
            <person name="Platzer M."/>
            <person name="Groth M."/>
            <person name="Szafranski K."/>
            <person name="Schliwa M."/>
        </authorList>
    </citation>
    <scope>NUCLEOTIDE SEQUENCE [LARGE SCALE GENOMIC DNA]</scope>
</reference>
<evidence type="ECO:0000256" key="1">
    <source>
        <dbReference type="ARBA" id="ARBA00022603"/>
    </source>
</evidence>
<evidence type="ECO:0000256" key="3">
    <source>
        <dbReference type="ARBA" id="ARBA00022691"/>
    </source>
</evidence>
<feature type="domain" description="SET" evidence="4">
    <location>
        <begin position="1"/>
        <end position="169"/>
    </location>
</feature>
<dbReference type="InterPro" id="IPR050600">
    <property type="entry name" value="SETD3_SETD6_MTase"/>
</dbReference>
<dbReference type="Pfam" id="PF09273">
    <property type="entry name" value="Rubis-subs-bind"/>
    <property type="match status" value="1"/>
</dbReference>
<evidence type="ECO:0000256" key="2">
    <source>
        <dbReference type="ARBA" id="ARBA00022679"/>
    </source>
</evidence>
<dbReference type="Gene3D" id="3.90.1420.10">
    <property type="entry name" value="Rubisco LSMT, substrate-binding domain"/>
    <property type="match status" value="1"/>
</dbReference>
<dbReference type="CDD" id="cd10527">
    <property type="entry name" value="SET_LSMT"/>
    <property type="match status" value="1"/>
</dbReference>
<dbReference type="PROSITE" id="PS50280">
    <property type="entry name" value="SET"/>
    <property type="match status" value="1"/>
</dbReference>
<organism evidence="5 6">
    <name type="scientific">Reticulomyxa filosa</name>
    <dbReference type="NCBI Taxonomy" id="46433"/>
    <lineage>
        <taxon>Eukaryota</taxon>
        <taxon>Sar</taxon>
        <taxon>Rhizaria</taxon>
        <taxon>Retaria</taxon>
        <taxon>Foraminifera</taxon>
        <taxon>Monothalamids</taxon>
        <taxon>Reticulomyxidae</taxon>
        <taxon>Reticulomyxa</taxon>
    </lineage>
</organism>
<proteinExistence type="predicted"/>
<dbReference type="Gene3D" id="3.90.1410.10">
    <property type="entry name" value="set domain protein methyltransferase, domain 1"/>
    <property type="match status" value="1"/>
</dbReference>
<keyword evidence="2" id="KW-0808">Transferase</keyword>
<dbReference type="GO" id="GO:0032259">
    <property type="term" value="P:methylation"/>
    <property type="evidence" value="ECO:0007669"/>
    <property type="project" value="UniProtKB-KW"/>
</dbReference>
<protein>
    <submittedName>
        <fullName evidence="5">SET domain containing protein</fullName>
    </submittedName>
</protein>
<dbReference type="PANTHER" id="PTHR13271:SF137">
    <property type="entry name" value="SET DOMAIN-CONTAINING PROTEIN"/>
    <property type="match status" value="1"/>
</dbReference>